<keyword evidence="1" id="KW-0472">Membrane</keyword>
<keyword evidence="1" id="KW-1133">Transmembrane helix</keyword>
<feature type="transmembrane region" description="Helical" evidence="1">
    <location>
        <begin position="107"/>
        <end position="134"/>
    </location>
</feature>
<keyword evidence="1" id="KW-0812">Transmembrane</keyword>
<evidence type="ECO:0000313" key="3">
    <source>
        <dbReference type="Proteomes" id="UP000002785"/>
    </source>
</evidence>
<feature type="transmembrane region" description="Helical" evidence="1">
    <location>
        <begin position="230"/>
        <end position="253"/>
    </location>
</feature>
<proteinExistence type="predicted"/>
<feature type="transmembrane region" description="Helical" evidence="1">
    <location>
        <begin position="154"/>
        <end position="176"/>
    </location>
</feature>
<keyword evidence="3" id="KW-1185">Reference proteome</keyword>
<dbReference type="EMBL" id="CM000951">
    <property type="protein sequence ID" value="EDY58504.1"/>
    <property type="molecule type" value="Genomic_DNA"/>
</dbReference>
<dbReference type="eggNOG" id="COG1277">
    <property type="taxonomic scope" value="Bacteria"/>
</dbReference>
<dbReference type="Proteomes" id="UP000002785">
    <property type="component" value="Chromosome"/>
</dbReference>
<name>B5I099_STRX2</name>
<dbReference type="HOGENOM" id="CLU_051674_1_1_11"/>
<accession>B5I099</accession>
<dbReference type="Pfam" id="PF12730">
    <property type="entry name" value="ABC2_membrane_4"/>
    <property type="match status" value="1"/>
</dbReference>
<protein>
    <submittedName>
        <fullName evidence="2">ABC transporter integral membrane protein</fullName>
    </submittedName>
</protein>
<evidence type="ECO:0000313" key="2">
    <source>
        <dbReference type="EMBL" id="EDY58504.1"/>
    </source>
</evidence>
<gene>
    <name evidence="2" type="ORF">SSEG_09670</name>
</gene>
<feature type="transmembrane region" description="Helical" evidence="1">
    <location>
        <begin position="67"/>
        <end position="86"/>
    </location>
</feature>
<reference evidence="2" key="1">
    <citation type="submission" date="2009-10" db="EMBL/GenBank/DDBJ databases">
        <title>The genome sequence of Streptomyces sviceus strain ATCC 29083.</title>
        <authorList>
            <consortium name="The Broad Institute Genome Sequencing Platform"/>
            <consortium name="Broad Institute Microbial Sequencing Center"/>
            <person name="Fischbach M."/>
            <person name="Godfrey P."/>
            <person name="Ward D."/>
            <person name="Young S."/>
            <person name="Zeng Q."/>
            <person name="Koehrsen M."/>
            <person name="Alvarado L."/>
            <person name="Berlin A.M."/>
            <person name="Bochicchio J."/>
            <person name="Borenstein D."/>
            <person name="Chapman S.B."/>
            <person name="Chen Z."/>
            <person name="Engels R."/>
            <person name="Freedman E."/>
            <person name="Gellesch M."/>
            <person name="Goldberg J."/>
            <person name="Griggs A."/>
            <person name="Gujja S."/>
            <person name="Heilman E.R."/>
            <person name="Heiman D.I."/>
            <person name="Hepburn T.A."/>
            <person name="Howarth C."/>
            <person name="Jen D."/>
            <person name="Larson L."/>
            <person name="Lewis B."/>
            <person name="Mehta T."/>
            <person name="Park D."/>
            <person name="Pearson M."/>
            <person name="Richards J."/>
            <person name="Roberts A."/>
            <person name="Saif S."/>
            <person name="Shea T.D."/>
            <person name="Shenoy N."/>
            <person name="Sisk P."/>
            <person name="Stolte C."/>
            <person name="Sykes S.N."/>
            <person name="Thomson T."/>
            <person name="Walk T."/>
            <person name="White J."/>
            <person name="Yandava C."/>
            <person name="Straight P."/>
            <person name="Clardy J."/>
            <person name="Hung D."/>
            <person name="Kolter R."/>
            <person name="Mekalanos J."/>
            <person name="Walker S."/>
            <person name="Walsh C.T."/>
            <person name="Wieland-Brown L.C."/>
            <person name="Haas B."/>
            <person name="Nusbaum C."/>
            <person name="Birren B."/>
        </authorList>
    </citation>
    <scope>NUCLEOTIDE SEQUENCE [LARGE SCALE GENOMIC DNA]</scope>
    <source>
        <strain evidence="2">ATCC 29083</strain>
    </source>
</reference>
<dbReference type="AlphaFoldDB" id="B5I099"/>
<sequence>MMSTNSLTAVVRSEWSKARTVRSTSWTLLLTFVLSVGIGVTNGLSVKKAIAEDSPLVRPDFHPANSGFVGVSIGQLVLVVFAALLVSGEHSGGMLRTSLLAVPQRGLLYGAKLTVGALLTLGVSVVTVFVAFLASEQALGSIGVSLDSPGVPRALVGAVVQLTLIWTFSAGVAVILRSPAMSLSVLIPFHFILPTFMLNIPSLKTIAYYLPTQAGAQIMEVAEQGDSTLSAGAGLAVLLGWTTAAVIGGHIALRSRDV</sequence>
<feature type="transmembrane region" description="Helical" evidence="1">
    <location>
        <begin position="183"/>
        <end position="210"/>
    </location>
</feature>
<organism evidence="2 3">
    <name type="scientific">Streptomyces sviceus (strain ATCC 29083 / DSM 924 / JCM 4929 / NBRC 13980 / NCIMB 11184 / NRRL 5439 / UC 5370)</name>
    <dbReference type="NCBI Taxonomy" id="463191"/>
    <lineage>
        <taxon>Bacteria</taxon>
        <taxon>Bacillati</taxon>
        <taxon>Actinomycetota</taxon>
        <taxon>Actinomycetes</taxon>
        <taxon>Kitasatosporales</taxon>
        <taxon>Streptomycetaceae</taxon>
        <taxon>Streptomyces</taxon>
    </lineage>
</organism>
<evidence type="ECO:0000256" key="1">
    <source>
        <dbReference type="SAM" id="Phobius"/>
    </source>
</evidence>